<name>A0A4R6RJ16_9HYPH</name>
<keyword evidence="2" id="KW-0732">Signal</keyword>
<keyword evidence="4" id="KW-1185">Reference proteome</keyword>
<evidence type="ECO:0000256" key="2">
    <source>
        <dbReference type="SAM" id="SignalP"/>
    </source>
</evidence>
<evidence type="ECO:0000313" key="3">
    <source>
        <dbReference type="EMBL" id="TDP86384.1"/>
    </source>
</evidence>
<sequence>MRSLVALSVLGVALSTSAVPAAADGLERVVVAATGHDSASCGLPTTPCRQFQKALERVLPGGIVVTAGPGSYGTMKITKSVSVLNDGAGIAMVEGGAGQPVIEVNVPDSGPVVLRGLTIDGRDAASAGISFAAGGHLLVSKSFIKGSKMGIRIAPQFGGSVTIEDSLVTNNGTGVASSGASPGQLSVVLNHVTISATRWDFGDGIGLRVVGRTGAKQFVAMTDTTISNNNMGPLGAGVGCRRGRGDGDQQRHRQQ</sequence>
<evidence type="ECO:0000313" key="4">
    <source>
        <dbReference type="Proteomes" id="UP000294547"/>
    </source>
</evidence>
<dbReference type="EMBL" id="SNXY01000006">
    <property type="protein sequence ID" value="TDP86384.1"/>
    <property type="molecule type" value="Genomic_DNA"/>
</dbReference>
<accession>A0A4R6RJ16</accession>
<dbReference type="Proteomes" id="UP000294547">
    <property type="component" value="Unassembled WGS sequence"/>
</dbReference>
<feature type="signal peptide" evidence="2">
    <location>
        <begin position="1"/>
        <end position="21"/>
    </location>
</feature>
<evidence type="ECO:0008006" key="5">
    <source>
        <dbReference type="Google" id="ProtNLM"/>
    </source>
</evidence>
<comment type="caution">
    <text evidence="3">The sequence shown here is derived from an EMBL/GenBank/DDBJ whole genome shotgun (WGS) entry which is preliminary data.</text>
</comment>
<dbReference type="InterPro" id="IPR011050">
    <property type="entry name" value="Pectin_lyase_fold/virulence"/>
</dbReference>
<reference evidence="3 4" key="1">
    <citation type="submission" date="2019-03" db="EMBL/GenBank/DDBJ databases">
        <title>Genomic Encyclopedia of Type Strains, Phase IV (KMG-IV): sequencing the most valuable type-strain genomes for metagenomic binning, comparative biology and taxonomic classification.</title>
        <authorList>
            <person name="Goeker M."/>
        </authorList>
    </citation>
    <scope>NUCLEOTIDE SEQUENCE [LARGE SCALE GENOMIC DNA]</scope>
    <source>
        <strain evidence="3 4">DSM 102969</strain>
    </source>
</reference>
<dbReference type="InterPro" id="IPR012334">
    <property type="entry name" value="Pectin_lyas_fold"/>
</dbReference>
<dbReference type="AlphaFoldDB" id="A0A4R6RJ16"/>
<organism evidence="3 4">
    <name type="scientific">Oharaeibacter diazotrophicus</name>
    <dbReference type="NCBI Taxonomy" id="1920512"/>
    <lineage>
        <taxon>Bacteria</taxon>
        <taxon>Pseudomonadati</taxon>
        <taxon>Pseudomonadota</taxon>
        <taxon>Alphaproteobacteria</taxon>
        <taxon>Hyphomicrobiales</taxon>
        <taxon>Pleomorphomonadaceae</taxon>
        <taxon>Oharaeibacter</taxon>
    </lineage>
</organism>
<evidence type="ECO:0000256" key="1">
    <source>
        <dbReference type="SAM" id="MobiDB-lite"/>
    </source>
</evidence>
<feature type="region of interest" description="Disordered" evidence="1">
    <location>
        <begin position="230"/>
        <end position="255"/>
    </location>
</feature>
<dbReference type="SUPFAM" id="SSF51126">
    <property type="entry name" value="Pectin lyase-like"/>
    <property type="match status" value="1"/>
</dbReference>
<dbReference type="Gene3D" id="2.160.20.10">
    <property type="entry name" value="Single-stranded right-handed beta-helix, Pectin lyase-like"/>
    <property type="match status" value="1"/>
</dbReference>
<gene>
    <name evidence="3" type="ORF">EDD54_0255</name>
</gene>
<proteinExistence type="predicted"/>
<protein>
    <recommendedName>
        <fullName evidence="5">Parallel beta helix pectate lyase-like protein</fullName>
    </recommendedName>
</protein>
<feature type="compositionally biased region" description="Basic and acidic residues" evidence="1">
    <location>
        <begin position="243"/>
        <end position="255"/>
    </location>
</feature>
<feature type="chain" id="PRO_5020506999" description="Parallel beta helix pectate lyase-like protein" evidence="2">
    <location>
        <begin position="22"/>
        <end position="255"/>
    </location>
</feature>